<sequence>SPTEPEEPDLRIVLVGKTGVGKSASGNTILGRKAFQSKVSLVSLTSECQKEIDQFKGHILAVVDTPGLFDTKLPAKQVKTEIAKGISFAAPGPHVFLVVMQITRITKEDHETVKILQELFGEEAACYTMVLFTHGDDLEADGVTIEELIKRNPAFLDFIRQCHGGYHVFNNRSTDSSQVSELVTKINTMVQNNVGGYYTNEMFKQAERAIREEMERLKKENPEMESKEARRRAERNNWLIRGTLAIMGAAAGATIEIGVGAAVGSVAGPIGAAVGAAVGLVAGTAAVAVKKKACKIHVLFSGSDLRVVLVGQEKVGKSSAGNTILGKKEFDCTISLSPLTLSSKKTEADVLDRRVTLVDTPGLFSTELTAKEVKAELLKALKLSSPGPHVFLLVIQLGRFTPQEQKGLKTLQEMLNDDVSKHTMLLFTYGDRLEDIDMEHFIREDKNLQQLLRSCSGVYHVFNNKETGDRSQVQVQELLDKIDSISEGGHRYYQKKSMSGWYSYVRSFWLFKIIGQICSWLSTIINRIRSRE</sequence>
<dbReference type="PANTHER" id="PTHR10903:SF186">
    <property type="entry name" value="GTPASE IMAP FAMILY MEMBER 4-LIKE-RELATED"/>
    <property type="match status" value="1"/>
</dbReference>
<name>A0A9Y3S675_9CICH</name>
<evidence type="ECO:0000256" key="9">
    <source>
        <dbReference type="ARBA" id="ARBA00022824"/>
    </source>
</evidence>
<evidence type="ECO:0000256" key="4">
    <source>
        <dbReference type="ARBA" id="ARBA00004555"/>
    </source>
</evidence>
<dbReference type="Pfam" id="PF04548">
    <property type="entry name" value="AIG1"/>
    <property type="match status" value="2"/>
</dbReference>
<proteinExistence type="inferred from homology"/>
<evidence type="ECO:0000259" key="18">
    <source>
        <dbReference type="PROSITE" id="PS51720"/>
    </source>
</evidence>
<dbReference type="GO" id="GO:0005525">
    <property type="term" value="F:GTP binding"/>
    <property type="evidence" value="ECO:0007669"/>
    <property type="project" value="UniProtKB-KW"/>
</dbReference>
<dbReference type="GO" id="GO:0005794">
    <property type="term" value="C:Golgi apparatus"/>
    <property type="evidence" value="ECO:0007669"/>
    <property type="project" value="UniProtKB-SubCell"/>
</dbReference>
<keyword evidence="19" id="KW-1185">Reference proteome</keyword>
<evidence type="ECO:0000313" key="20">
    <source>
        <dbReference type="RefSeq" id="XP_005755162.2"/>
    </source>
</evidence>
<dbReference type="GO" id="GO:0005829">
    <property type="term" value="C:cytosol"/>
    <property type="evidence" value="ECO:0007669"/>
    <property type="project" value="UniProtKB-SubCell"/>
</dbReference>
<evidence type="ECO:0000256" key="3">
    <source>
        <dbReference type="ARBA" id="ARBA00004514"/>
    </source>
</evidence>
<feature type="transmembrane region" description="Helical" evidence="17">
    <location>
        <begin position="270"/>
        <end position="289"/>
    </location>
</feature>
<dbReference type="InterPro" id="IPR045058">
    <property type="entry name" value="GIMA/IAN/Toc"/>
</dbReference>
<evidence type="ECO:0000256" key="12">
    <source>
        <dbReference type="ARBA" id="ARBA00023134"/>
    </source>
</evidence>
<keyword evidence="17" id="KW-0812">Transmembrane</keyword>
<feature type="non-terminal residue" evidence="20">
    <location>
        <position position="1"/>
    </location>
</feature>
<dbReference type="GO" id="GO:0005739">
    <property type="term" value="C:mitochondrion"/>
    <property type="evidence" value="ECO:0007669"/>
    <property type="project" value="UniProtKB-SubCell"/>
</dbReference>
<dbReference type="AlphaFoldDB" id="A0A9Y3S675"/>
<evidence type="ECO:0000256" key="2">
    <source>
        <dbReference type="ARBA" id="ARBA00004240"/>
    </source>
</evidence>
<dbReference type="FunFam" id="3.40.50.300:FF:000536">
    <property type="entry name" value="GTPase IMAP family member 8"/>
    <property type="match status" value="1"/>
</dbReference>
<accession>A0A9Y3S675</accession>
<evidence type="ECO:0000256" key="13">
    <source>
        <dbReference type="ARBA" id="ARBA00056809"/>
    </source>
</evidence>
<keyword evidence="8" id="KW-0547">Nucleotide-binding</keyword>
<dbReference type="SUPFAM" id="SSF52540">
    <property type="entry name" value="P-loop containing nucleoside triphosphate hydrolases"/>
    <property type="match status" value="2"/>
</dbReference>
<evidence type="ECO:0000256" key="16">
    <source>
        <dbReference type="SAM" id="Coils"/>
    </source>
</evidence>
<keyword evidence="9" id="KW-0256">Endoplasmic reticulum</keyword>
<evidence type="ECO:0000256" key="6">
    <source>
        <dbReference type="ARBA" id="ARBA00022490"/>
    </source>
</evidence>
<keyword evidence="11" id="KW-0496">Mitochondrion</keyword>
<dbReference type="RefSeq" id="XP_005755162.2">
    <property type="nucleotide sequence ID" value="XM_005755105.2"/>
</dbReference>
<evidence type="ECO:0000256" key="8">
    <source>
        <dbReference type="ARBA" id="ARBA00022741"/>
    </source>
</evidence>
<evidence type="ECO:0000256" key="17">
    <source>
        <dbReference type="SAM" id="Phobius"/>
    </source>
</evidence>
<evidence type="ECO:0000256" key="5">
    <source>
        <dbReference type="ARBA" id="ARBA00008535"/>
    </source>
</evidence>
<dbReference type="Proteomes" id="UP000695023">
    <property type="component" value="Unplaced"/>
</dbReference>
<keyword evidence="7" id="KW-0677">Repeat</keyword>
<evidence type="ECO:0000256" key="11">
    <source>
        <dbReference type="ARBA" id="ARBA00023128"/>
    </source>
</evidence>
<dbReference type="CDD" id="cd01852">
    <property type="entry name" value="AIG1"/>
    <property type="match status" value="2"/>
</dbReference>
<dbReference type="GO" id="GO:0005783">
    <property type="term" value="C:endoplasmic reticulum"/>
    <property type="evidence" value="ECO:0007669"/>
    <property type="project" value="UniProtKB-SubCell"/>
</dbReference>
<organism evidence="19 20">
    <name type="scientific">Pundamilia nyererei</name>
    <dbReference type="NCBI Taxonomy" id="303518"/>
    <lineage>
        <taxon>Eukaryota</taxon>
        <taxon>Metazoa</taxon>
        <taxon>Chordata</taxon>
        <taxon>Craniata</taxon>
        <taxon>Vertebrata</taxon>
        <taxon>Euteleostomi</taxon>
        <taxon>Actinopterygii</taxon>
        <taxon>Neopterygii</taxon>
        <taxon>Teleostei</taxon>
        <taxon>Neoteleostei</taxon>
        <taxon>Acanthomorphata</taxon>
        <taxon>Ovalentaria</taxon>
        <taxon>Cichlomorphae</taxon>
        <taxon>Cichliformes</taxon>
        <taxon>Cichlidae</taxon>
        <taxon>African cichlids</taxon>
        <taxon>Pseudocrenilabrinae</taxon>
        <taxon>Haplochromini</taxon>
        <taxon>Pundamilia</taxon>
    </lineage>
</organism>
<dbReference type="InterPro" id="IPR027417">
    <property type="entry name" value="P-loop_NTPase"/>
</dbReference>
<reference evidence="20" key="1">
    <citation type="submission" date="2025-08" db="UniProtKB">
        <authorList>
            <consortium name="RefSeq"/>
        </authorList>
    </citation>
    <scope>IDENTIFICATION</scope>
</reference>
<feature type="coiled-coil region" evidence="16">
    <location>
        <begin position="200"/>
        <end position="227"/>
    </location>
</feature>
<feature type="domain" description="AIG1-type G" evidence="18">
    <location>
        <begin position="7"/>
        <end position="207"/>
    </location>
</feature>
<keyword evidence="12" id="KW-0342">GTP-binding</keyword>
<dbReference type="FunFam" id="3.40.50.300:FF:000366">
    <property type="entry name" value="GTPase, IMAP family member 2"/>
    <property type="match status" value="1"/>
</dbReference>
<dbReference type="PANTHER" id="PTHR10903">
    <property type="entry name" value="GTPASE, IMAP FAMILY MEMBER-RELATED"/>
    <property type="match status" value="1"/>
</dbReference>
<keyword evidence="10" id="KW-0333">Golgi apparatus</keyword>
<feature type="domain" description="AIG1-type G" evidence="18">
    <location>
        <begin position="302"/>
        <end position="501"/>
    </location>
</feature>
<gene>
    <name evidence="20" type="primary">LOC102195207</name>
</gene>
<keyword evidence="16" id="KW-0175">Coiled coil</keyword>
<feature type="transmembrane region" description="Helical" evidence="17">
    <location>
        <begin position="238"/>
        <end position="264"/>
    </location>
</feature>
<evidence type="ECO:0000256" key="10">
    <source>
        <dbReference type="ARBA" id="ARBA00023034"/>
    </source>
</evidence>
<keyword evidence="17" id="KW-0472">Membrane</keyword>
<dbReference type="PROSITE" id="PS51720">
    <property type="entry name" value="G_AIG1"/>
    <property type="match status" value="2"/>
</dbReference>
<evidence type="ECO:0000256" key="1">
    <source>
        <dbReference type="ARBA" id="ARBA00004173"/>
    </source>
</evidence>
<comment type="similarity">
    <text evidence="5">Belongs to the TRAFAC class TrmE-Era-EngA-EngB-Septin-like GTPase superfamily. AIG1/Toc34/Toc159-like paraseptin GTPase family. IAN subfamily.</text>
</comment>
<evidence type="ECO:0000313" key="19">
    <source>
        <dbReference type="Proteomes" id="UP000695023"/>
    </source>
</evidence>
<dbReference type="InterPro" id="IPR006703">
    <property type="entry name" value="G_AIG1"/>
</dbReference>
<dbReference type="Gene3D" id="3.40.50.300">
    <property type="entry name" value="P-loop containing nucleotide triphosphate hydrolases"/>
    <property type="match status" value="2"/>
</dbReference>
<keyword evidence="6" id="KW-0963">Cytoplasm</keyword>
<keyword evidence="17" id="KW-1133">Transmembrane helix</keyword>
<protein>
    <recommendedName>
        <fullName evidence="14">GTPase IMAP family member 8</fullName>
    </recommendedName>
    <alternativeName>
        <fullName evidence="15">Immune-associated nucleotide-binding protein 9</fullName>
    </alternativeName>
</protein>
<evidence type="ECO:0000256" key="7">
    <source>
        <dbReference type="ARBA" id="ARBA00022737"/>
    </source>
</evidence>
<comment type="function">
    <text evidence="13">Exerts an anti-apoptotic effect in the immune system and is involved in responses to infections.</text>
</comment>
<dbReference type="GeneID" id="102195207"/>
<evidence type="ECO:0000256" key="14">
    <source>
        <dbReference type="ARBA" id="ARBA00073539"/>
    </source>
</evidence>
<evidence type="ECO:0000256" key="15">
    <source>
        <dbReference type="ARBA" id="ARBA00077278"/>
    </source>
</evidence>
<comment type="subcellular location">
    <subcellularLocation>
        <location evidence="3">Cytoplasm</location>
        <location evidence="3">Cytosol</location>
    </subcellularLocation>
    <subcellularLocation>
        <location evidence="2">Endoplasmic reticulum</location>
    </subcellularLocation>
    <subcellularLocation>
        <location evidence="4">Golgi apparatus</location>
    </subcellularLocation>
    <subcellularLocation>
        <location evidence="1">Mitochondrion</location>
    </subcellularLocation>
</comment>